<feature type="domain" description="RRM" evidence="4">
    <location>
        <begin position="87"/>
        <end position="165"/>
    </location>
</feature>
<keyword evidence="1 2" id="KW-0694">RNA-binding</keyword>
<evidence type="ECO:0000256" key="2">
    <source>
        <dbReference type="PROSITE-ProRule" id="PRU00176"/>
    </source>
</evidence>
<dbReference type="Gene3D" id="3.30.70.330">
    <property type="match status" value="1"/>
</dbReference>
<dbReference type="PANTHER" id="PTHR47640">
    <property type="entry name" value="TRNA SELENOCYSTEINE 1-ASSOCIATED PROTEIN 1-RELATED-RELATED"/>
    <property type="match status" value="1"/>
</dbReference>
<organism evidence="5 6">
    <name type="scientific">Pichia kudriavzevii</name>
    <name type="common">Yeast</name>
    <name type="synonym">Issatchenkia orientalis</name>
    <dbReference type="NCBI Taxonomy" id="4909"/>
    <lineage>
        <taxon>Eukaryota</taxon>
        <taxon>Fungi</taxon>
        <taxon>Dikarya</taxon>
        <taxon>Ascomycota</taxon>
        <taxon>Saccharomycotina</taxon>
        <taxon>Pichiomycetes</taxon>
        <taxon>Pichiales</taxon>
        <taxon>Pichiaceae</taxon>
        <taxon>Pichia</taxon>
    </lineage>
</organism>
<accession>A0A099P1P1</accession>
<dbReference type="GO" id="GO:0003729">
    <property type="term" value="F:mRNA binding"/>
    <property type="evidence" value="ECO:0007669"/>
    <property type="project" value="InterPro"/>
</dbReference>
<dbReference type="Pfam" id="PF00076">
    <property type="entry name" value="RRM_1"/>
    <property type="match status" value="1"/>
</dbReference>
<dbReference type="SMART" id="SM00360">
    <property type="entry name" value="RRM"/>
    <property type="match status" value="1"/>
</dbReference>
<dbReference type="Proteomes" id="UP000029867">
    <property type="component" value="Unassembled WGS sequence"/>
</dbReference>
<evidence type="ECO:0000313" key="6">
    <source>
        <dbReference type="Proteomes" id="UP000029867"/>
    </source>
</evidence>
<feature type="region of interest" description="Disordered" evidence="3">
    <location>
        <begin position="1"/>
        <end position="45"/>
    </location>
</feature>
<name>A0A099P1P1_PICKU</name>
<dbReference type="EMBL" id="JQFK01000026">
    <property type="protein sequence ID" value="KGK37971.1"/>
    <property type="molecule type" value="Genomic_DNA"/>
</dbReference>
<dbReference type="eggNOG" id="KOG0226">
    <property type="taxonomic scope" value="Eukaryota"/>
</dbReference>
<dbReference type="VEuPathDB" id="FungiDB:C5L36_0B07250"/>
<dbReference type="SUPFAM" id="SSF54928">
    <property type="entry name" value="RNA-binding domain, RBD"/>
    <property type="match status" value="1"/>
</dbReference>
<evidence type="ECO:0000256" key="1">
    <source>
        <dbReference type="ARBA" id="ARBA00022884"/>
    </source>
</evidence>
<dbReference type="InterPro" id="IPR050825">
    <property type="entry name" value="RBM42_RBP45_47-like"/>
</dbReference>
<dbReference type="HOGENOM" id="CLU_012062_29_4_1"/>
<reference evidence="6" key="1">
    <citation type="journal article" date="2014" name="Microb. Cell Fact.">
        <title>Exploiting Issatchenkia orientalis SD108 for succinic acid production.</title>
        <authorList>
            <person name="Xiao H."/>
            <person name="Shao Z."/>
            <person name="Jiang Y."/>
            <person name="Dole S."/>
            <person name="Zhao H."/>
        </authorList>
    </citation>
    <scope>NUCLEOTIDE SEQUENCE [LARGE SCALE GENOMIC DNA]</scope>
    <source>
        <strain evidence="6">SD108</strain>
    </source>
</reference>
<comment type="caution">
    <text evidence="5">The sequence shown here is derived from an EMBL/GenBank/DDBJ whole genome shotgun (WGS) entry which is preliminary data.</text>
</comment>
<evidence type="ECO:0000256" key="3">
    <source>
        <dbReference type="SAM" id="MobiDB-lite"/>
    </source>
</evidence>
<dbReference type="AlphaFoldDB" id="A0A099P1P1"/>
<evidence type="ECO:0000313" key="5">
    <source>
        <dbReference type="EMBL" id="KGK37971.1"/>
    </source>
</evidence>
<dbReference type="PROSITE" id="PS50102">
    <property type="entry name" value="RRM"/>
    <property type="match status" value="1"/>
</dbReference>
<sequence length="187" mass="21286">MNRNKVFTKAPKKPYVSSKTSDRRQAAGSSVYLQRQKQQASQIPPEVINQLKSSSGPSNSKAVLRHDPKTGKTWYDATLTDWDPSHYRLFVGNVGDDVTEELLIQTFMKYKSLSKVKIPKEEGKDGNKGYAFLSFADAKDYLHCYKEMNRKYVGSKPITLERAKTEIGDVVKVNKSSIKRTSIKKRY</sequence>
<dbReference type="InterPro" id="IPR035979">
    <property type="entry name" value="RBD_domain_sf"/>
</dbReference>
<dbReference type="InterPro" id="IPR012677">
    <property type="entry name" value="Nucleotide-bd_a/b_plait_sf"/>
</dbReference>
<evidence type="ECO:0000259" key="4">
    <source>
        <dbReference type="PROSITE" id="PS50102"/>
    </source>
</evidence>
<dbReference type="PANTHER" id="PTHR47640:SF11">
    <property type="entry name" value="RNA-BINDING PROTEIN 42"/>
    <property type="match status" value="1"/>
</dbReference>
<dbReference type="InterPro" id="IPR000504">
    <property type="entry name" value="RRM_dom"/>
</dbReference>
<gene>
    <name evidence="5" type="ORF">JL09_g2863</name>
</gene>
<feature type="compositionally biased region" description="Polar residues" evidence="3">
    <location>
        <begin position="27"/>
        <end position="42"/>
    </location>
</feature>
<protein>
    <recommendedName>
        <fullName evidence="4">RRM domain-containing protein</fullName>
    </recommendedName>
</protein>
<proteinExistence type="predicted"/>